<comment type="caution">
    <text evidence="2">The sequence shown here is derived from an EMBL/GenBank/DDBJ whole genome shotgun (WGS) entry which is preliminary data.</text>
</comment>
<keyword evidence="3" id="KW-1185">Reference proteome</keyword>
<keyword evidence="1" id="KW-0732">Signal</keyword>
<evidence type="ECO:0000313" key="2">
    <source>
        <dbReference type="EMBL" id="KAK3201541.1"/>
    </source>
</evidence>
<feature type="signal peptide" evidence="1">
    <location>
        <begin position="1"/>
        <end position="17"/>
    </location>
</feature>
<protein>
    <submittedName>
        <fullName evidence="2">Uncharacterized protein</fullName>
    </submittedName>
</protein>
<evidence type="ECO:0000256" key="1">
    <source>
        <dbReference type="SAM" id="SignalP"/>
    </source>
</evidence>
<accession>A0AAN6LSX9</accession>
<gene>
    <name evidence="2" type="ORF">GRF29_185g1289489</name>
</gene>
<evidence type="ECO:0000313" key="3">
    <source>
        <dbReference type="Proteomes" id="UP001280581"/>
    </source>
</evidence>
<feature type="chain" id="PRO_5042961041" evidence="1">
    <location>
        <begin position="18"/>
        <end position="135"/>
    </location>
</feature>
<dbReference type="Proteomes" id="UP001280581">
    <property type="component" value="Unassembled WGS sequence"/>
</dbReference>
<dbReference type="AlphaFoldDB" id="A0AAN6LSX9"/>
<organism evidence="2 3">
    <name type="scientific">Pseudopithomyces chartarum</name>
    <dbReference type="NCBI Taxonomy" id="1892770"/>
    <lineage>
        <taxon>Eukaryota</taxon>
        <taxon>Fungi</taxon>
        <taxon>Dikarya</taxon>
        <taxon>Ascomycota</taxon>
        <taxon>Pezizomycotina</taxon>
        <taxon>Dothideomycetes</taxon>
        <taxon>Pleosporomycetidae</taxon>
        <taxon>Pleosporales</taxon>
        <taxon>Massarineae</taxon>
        <taxon>Didymosphaeriaceae</taxon>
        <taxon>Pseudopithomyces</taxon>
    </lineage>
</organism>
<dbReference type="EMBL" id="WVTA01000016">
    <property type="protein sequence ID" value="KAK3201541.1"/>
    <property type="molecule type" value="Genomic_DNA"/>
</dbReference>
<sequence length="135" mass="15093">MHFSTLVIAAIATFAAAVPTEIGHNQQLNKREPVCGYFYDTYLGSGTGWYVYGDFVDKGYPAGSHCQELRKPGENPNDKSIYRIVLDNPQCSYCIIYPWESCTGDGLAIKMRRPFAFDNGNGFEVQWAAGKSFRC</sequence>
<proteinExistence type="predicted"/>
<name>A0AAN6LSX9_9PLEO</name>
<reference evidence="2 3" key="1">
    <citation type="submission" date="2021-02" db="EMBL/GenBank/DDBJ databases">
        <title>Genome assembly of Pseudopithomyces chartarum.</title>
        <authorList>
            <person name="Jauregui R."/>
            <person name="Singh J."/>
            <person name="Voisey C."/>
        </authorList>
    </citation>
    <scope>NUCLEOTIDE SEQUENCE [LARGE SCALE GENOMIC DNA]</scope>
    <source>
        <strain evidence="2 3">AGR01</strain>
    </source>
</reference>